<dbReference type="PANTHER" id="PTHR15000:SF1">
    <property type="entry name" value="ERYTHROID DIFFERENTIATION-RELATED FACTOR 1"/>
    <property type="match status" value="1"/>
</dbReference>
<evidence type="ECO:0000259" key="1">
    <source>
        <dbReference type="Pfam" id="PF23788"/>
    </source>
</evidence>
<proteinExistence type="predicted"/>
<reference evidence="2" key="1">
    <citation type="submission" date="2013-12" db="EMBL/GenBank/DDBJ databases">
        <title>The Genome Sequence of Aphanomyces invadans NJM9701.</title>
        <authorList>
            <consortium name="The Broad Institute Genomics Platform"/>
            <person name="Russ C."/>
            <person name="Tyler B."/>
            <person name="van West P."/>
            <person name="Dieguez-Uribeondo J."/>
            <person name="Young S.K."/>
            <person name="Zeng Q."/>
            <person name="Gargeya S."/>
            <person name="Fitzgerald M."/>
            <person name="Abouelleil A."/>
            <person name="Alvarado L."/>
            <person name="Chapman S.B."/>
            <person name="Gainer-Dewar J."/>
            <person name="Goldberg J."/>
            <person name="Griggs A."/>
            <person name="Gujja S."/>
            <person name="Hansen M."/>
            <person name="Howarth C."/>
            <person name="Imamovic A."/>
            <person name="Ireland A."/>
            <person name="Larimer J."/>
            <person name="McCowan C."/>
            <person name="Murphy C."/>
            <person name="Pearson M."/>
            <person name="Poon T.W."/>
            <person name="Priest M."/>
            <person name="Roberts A."/>
            <person name="Saif S."/>
            <person name="Shea T."/>
            <person name="Sykes S."/>
            <person name="Wortman J."/>
            <person name="Nusbaum C."/>
            <person name="Birren B."/>
        </authorList>
    </citation>
    <scope>NUCLEOTIDE SEQUENCE [LARGE SCALE GENOMIC DNA]</scope>
    <source>
        <strain evidence="2">NJM9701</strain>
    </source>
</reference>
<dbReference type="RefSeq" id="XP_008862505.1">
    <property type="nucleotide sequence ID" value="XM_008864283.1"/>
</dbReference>
<dbReference type="VEuPathDB" id="FungiDB:H310_01227"/>
<organism evidence="2">
    <name type="scientific">Aphanomyces invadans</name>
    <dbReference type="NCBI Taxonomy" id="157072"/>
    <lineage>
        <taxon>Eukaryota</taxon>
        <taxon>Sar</taxon>
        <taxon>Stramenopiles</taxon>
        <taxon>Oomycota</taxon>
        <taxon>Saprolegniomycetes</taxon>
        <taxon>Saprolegniales</taxon>
        <taxon>Verrucalvaceae</taxon>
        <taxon>Aphanomyces</taxon>
    </lineage>
</organism>
<dbReference type="InterPro" id="IPR056582">
    <property type="entry name" value="EDRF1_N"/>
</dbReference>
<dbReference type="Pfam" id="PF23788">
    <property type="entry name" value="EDRF1_N"/>
    <property type="match status" value="1"/>
</dbReference>
<accession>A0A024UR88</accession>
<protein>
    <recommendedName>
        <fullName evidence="1">EDRF1 N-terminal domain-containing protein</fullName>
    </recommendedName>
</protein>
<gene>
    <name evidence="2" type="ORF">H310_01227</name>
</gene>
<name>A0A024UR88_9STRA</name>
<sequence>MPTRHPHELERATARRVPPFASLDLPMSRPLELRSVNLVPERKNTRTNQPCLVGGDVFTAQGRVASRTHVREVIPAANSAITPNTPCDGVALHEYCQPNVDIVASVDSMKQVFSMAYNASPPPIAVHRVGQRLVLGTHALSESQRISRRYKKSVSKTVSNTLAPLTSPTSVQARNPFFFKDWIVNDEDFDEGVVHQIATDPETGEIFLVGDDDLVPHDEESVQESVQHGLHHRFLHDSLSRVSFPLELTMTEHVPPSLLHPSSYQQLVRWQFNTMEMLLGSNTVIFKHKEGEESIMDEVGTDASTSVTLNSADRSKLNSLACLDTWLDNVMNNLDQTAFCYHQDGHVQGYQMVRTEDLPFVQEPELFDAHAVFDNAQTILSFLQEHCVDEAQTYWLTKSAISSKVHLFQLPTNMYTTADHTVGMLCFQLANSIVGANNQDVRRAQRLYSKCIQMVDSKAFPDVAAQACLALGTTFIRKHLKSGLLALRLLDSDADSGLRTNAMLDELSTALDACETFSKQDGKPKIASLFEIAQRYIPTKPESKHAKWIDGSSVDDTPPPLLDDEAQEKEDFEQALAIFAQGLNWVREDTPTDSNLLDGLLACYYVLSHFATHEGKLGTAFSYAHKLLKLLPSYQYPQVNLLVAKLHLRLTSVQQMGIYRDQFATTERTRLKPRTSTKVQVPAWVQMSAAFAATWTLVDKEQHLNIAVASAMHVGTSTAANHMLSLLSVGRDRLNNSFRATLRDAYVSQTRHFVVSGRHTKGARHAEQGLVLFASIGDDAAAIEMRVLLGEIALRHAHHSIGYHKAIGAFTKALLDLKTSRTDMDNVWRQALQVHILLLLRLAHAQHALYLQEHLSRESLYSVDDASAWTAAQSAVRVELKKCLSYSQDALALTPASAKTKWRVADSHYLLSSLYSSHLGLQNSYNASVDVDLMRTCEEHYEAALAAMPLTFDSCMHHMLLRLDMVKFLLSTGVKIEAHFRDGPPPESAAWRALICLLQCSTLYNLPMGNATEDVRQRVLMLLRGMFPLIEQQVHGCMKALIKMRHPRTDSIKESYLIWIKNASSSSPMDLLARTLDALVQSTDEMRP</sequence>
<dbReference type="OrthoDB" id="419432at2759"/>
<dbReference type="eggNOG" id="ENOG502QTNC">
    <property type="taxonomic scope" value="Eukaryota"/>
</dbReference>
<dbReference type="PANTHER" id="PTHR15000">
    <property type="entry name" value="ERYTHROID DIFFERENTIATION-RELATED FACTOR 1"/>
    <property type="match status" value="1"/>
</dbReference>
<dbReference type="AlphaFoldDB" id="A0A024UR88"/>
<feature type="domain" description="EDRF1 N-terminal" evidence="1">
    <location>
        <begin position="268"/>
        <end position="475"/>
    </location>
</feature>
<dbReference type="GeneID" id="20078277"/>
<dbReference type="EMBL" id="KI913953">
    <property type="protein sequence ID" value="ETW08700.1"/>
    <property type="molecule type" value="Genomic_DNA"/>
</dbReference>
<evidence type="ECO:0000313" key="2">
    <source>
        <dbReference type="EMBL" id="ETW08700.1"/>
    </source>
</evidence>
<dbReference type="GO" id="GO:0045893">
    <property type="term" value="P:positive regulation of DNA-templated transcription"/>
    <property type="evidence" value="ECO:0007669"/>
    <property type="project" value="TreeGrafter"/>
</dbReference>